<evidence type="ECO:0000313" key="4">
    <source>
        <dbReference type="EMBL" id="MBN8429790.1"/>
    </source>
</evidence>
<proteinExistence type="predicted"/>
<feature type="chain" id="PRO_5045369475" description="Tetratricopeptide repeat protein" evidence="3">
    <location>
        <begin position="27"/>
        <end position="688"/>
    </location>
</feature>
<dbReference type="InterPro" id="IPR011990">
    <property type="entry name" value="TPR-like_helical_dom_sf"/>
</dbReference>
<evidence type="ECO:0000313" key="5">
    <source>
        <dbReference type="Proteomes" id="UP000664293"/>
    </source>
</evidence>
<keyword evidence="1" id="KW-0175">Coiled coil</keyword>
<dbReference type="RefSeq" id="WP_206998869.1">
    <property type="nucleotide sequence ID" value="NZ_JAEKJR010000001.1"/>
</dbReference>
<dbReference type="SUPFAM" id="SSF48452">
    <property type="entry name" value="TPR-like"/>
    <property type="match status" value="1"/>
</dbReference>
<keyword evidence="3" id="KW-0732">Signal</keyword>
<comment type="caution">
    <text evidence="4">The sequence shown here is derived from an EMBL/GenBank/DDBJ whole genome shotgun (WGS) entry which is preliminary data.</text>
</comment>
<evidence type="ECO:0000256" key="2">
    <source>
        <dbReference type="SAM" id="MobiDB-lite"/>
    </source>
</evidence>
<dbReference type="Proteomes" id="UP000664293">
    <property type="component" value="Unassembled WGS sequence"/>
</dbReference>
<accession>A0ABS3E3C3</accession>
<protein>
    <recommendedName>
        <fullName evidence="6">Tetratricopeptide repeat protein</fullName>
    </recommendedName>
</protein>
<evidence type="ECO:0000256" key="3">
    <source>
        <dbReference type="SAM" id="SignalP"/>
    </source>
</evidence>
<keyword evidence="5" id="KW-1185">Reference proteome</keyword>
<dbReference type="EMBL" id="JAEKJR010000001">
    <property type="protein sequence ID" value="MBN8429790.1"/>
    <property type="molecule type" value="Genomic_DNA"/>
</dbReference>
<feature type="signal peptide" evidence="3">
    <location>
        <begin position="1"/>
        <end position="26"/>
    </location>
</feature>
<name>A0ABS3E3C3_9GAMM</name>
<sequence>MKNITLSPLALTLAAVIAGTVLPAAADTPAAVAPQPLGEVNQPSPKKPGERFQQAQDMRYGAALYHYFQGNTFDALSTLMVSDLRGGIAHHADNADLIRGGISLAFGLERQAAELFEKQLQKAADADNQQRIARFREVAWLKLAELNYRHQNWDTAALQLHKSGAIHQSTLTLNLAIRGGNLEQAQQLLAMADLPLAERVLGHNNLGAALARQQQLPAAAEEYRRAAALVEQDLDAAEELRILRDKARIGAGYALALAGDHAGAAQEFRGVRLDTPWSADALLGLGWVSVNGGYHQQAVDALGYLINRNPLSPQVQEALLALPYSYEALQRPKLALQSYLHAEQRYQQALDDLKALEQASYRLQFPLPPENETLNLQRYGWLEDAETPALIRDNQRYLLRMMQSDRLQLQLAELRDLQQLTRVLARWQQRLPEFHNLIDEREQRHTDIVQQHNSAQYDQQVQIAEQQLQRLKNSLARIEADQDGLAMLASSDSAASEYLGMVRAAEARYQHLSKAGKTSRYQQQTLARARGLLQWQAADQYHQNLWHTRKTIAALEEQLAEAARRQRSVARIAAEAPQLNLLAGSVDDAGQRLAQQQGAIERASSALQNQIRQDLRDALGAATQRVAQYMAHTRLAIARIQDATIQGAYEAPTPAQPEGTPETATETTPEPTPEPAVETIPQAAEVPS</sequence>
<dbReference type="Gene3D" id="1.25.40.10">
    <property type="entry name" value="Tetratricopeptide repeat domain"/>
    <property type="match status" value="1"/>
</dbReference>
<feature type="coiled-coil region" evidence="1">
    <location>
        <begin position="454"/>
        <end position="481"/>
    </location>
</feature>
<feature type="region of interest" description="Disordered" evidence="2">
    <location>
        <begin position="648"/>
        <end position="688"/>
    </location>
</feature>
<feature type="compositionally biased region" description="Low complexity" evidence="2">
    <location>
        <begin position="650"/>
        <end position="679"/>
    </location>
</feature>
<evidence type="ECO:0008006" key="6">
    <source>
        <dbReference type="Google" id="ProtNLM"/>
    </source>
</evidence>
<gene>
    <name evidence="4" type="ORF">JF535_02880</name>
</gene>
<reference evidence="4 5" key="1">
    <citation type="submission" date="2020-12" db="EMBL/GenBank/DDBJ databases">
        <title>Oil enriched cultivation method for isolating marine PHA-producing bacteria.</title>
        <authorList>
            <person name="Zheng W."/>
            <person name="Yu S."/>
            <person name="Huang Y."/>
        </authorList>
    </citation>
    <scope>NUCLEOTIDE SEQUENCE [LARGE SCALE GENOMIC DNA]</scope>
    <source>
        <strain evidence="4 5">SN0-2</strain>
    </source>
</reference>
<evidence type="ECO:0000256" key="1">
    <source>
        <dbReference type="SAM" id="Coils"/>
    </source>
</evidence>
<organism evidence="4 5">
    <name type="scientific">Microbulbifer salipaludis</name>
    <dbReference type="NCBI Taxonomy" id="187980"/>
    <lineage>
        <taxon>Bacteria</taxon>
        <taxon>Pseudomonadati</taxon>
        <taxon>Pseudomonadota</taxon>
        <taxon>Gammaproteobacteria</taxon>
        <taxon>Cellvibrionales</taxon>
        <taxon>Microbulbiferaceae</taxon>
        <taxon>Microbulbifer</taxon>
    </lineage>
</organism>